<dbReference type="EMBL" id="MDER01000029">
    <property type="protein sequence ID" value="ODP29708.1"/>
    <property type="molecule type" value="Genomic_DNA"/>
</dbReference>
<accession>A0A1E3L7H7</accession>
<name>A0A1E3L7H7_9BACL</name>
<reference evidence="1 2" key="1">
    <citation type="submission" date="2016-08" db="EMBL/GenBank/DDBJ databases">
        <title>Genome sequencing of Paenibacillus sp. TI45-13ar, isolated from Korean traditional nuruk.</title>
        <authorList>
            <person name="Kim S.-J."/>
        </authorList>
    </citation>
    <scope>NUCLEOTIDE SEQUENCE [LARGE SCALE GENOMIC DNA]</scope>
    <source>
        <strain evidence="1 2">TI45-13ar</strain>
    </source>
</reference>
<proteinExistence type="predicted"/>
<gene>
    <name evidence="1" type="ORF">PTI45_00862</name>
</gene>
<dbReference type="STRING" id="1886670.PTI45_00862"/>
<dbReference type="Proteomes" id="UP000094578">
    <property type="component" value="Unassembled WGS sequence"/>
</dbReference>
<protein>
    <submittedName>
        <fullName evidence="1">Uncharacterized protein</fullName>
    </submittedName>
</protein>
<dbReference type="AlphaFoldDB" id="A0A1E3L7H7"/>
<evidence type="ECO:0000313" key="2">
    <source>
        <dbReference type="Proteomes" id="UP000094578"/>
    </source>
</evidence>
<organism evidence="1 2">
    <name type="scientific">Paenibacillus nuruki</name>
    <dbReference type="NCBI Taxonomy" id="1886670"/>
    <lineage>
        <taxon>Bacteria</taxon>
        <taxon>Bacillati</taxon>
        <taxon>Bacillota</taxon>
        <taxon>Bacilli</taxon>
        <taxon>Bacillales</taxon>
        <taxon>Paenibacillaceae</taxon>
        <taxon>Paenibacillus</taxon>
    </lineage>
</organism>
<sequence length="68" mass="8089">MTNANIGTWDITLEDDKHDQVLRLQFDDQIQLQKFILSLTVEQLLTSHIYDPDQRSMNGKTYLYHCFE</sequence>
<comment type="caution">
    <text evidence="1">The sequence shown here is derived from an EMBL/GenBank/DDBJ whole genome shotgun (WGS) entry which is preliminary data.</text>
</comment>
<dbReference type="RefSeq" id="WP_069326318.1">
    <property type="nucleotide sequence ID" value="NZ_MDER01000029.1"/>
</dbReference>
<keyword evidence="2" id="KW-1185">Reference proteome</keyword>
<evidence type="ECO:0000313" key="1">
    <source>
        <dbReference type="EMBL" id="ODP29708.1"/>
    </source>
</evidence>